<evidence type="ECO:0000313" key="1">
    <source>
        <dbReference type="EMBL" id="MBM0235436.1"/>
    </source>
</evidence>
<keyword evidence="2" id="KW-1185">Reference proteome</keyword>
<evidence type="ECO:0000313" key="2">
    <source>
        <dbReference type="Proteomes" id="UP000601027"/>
    </source>
</evidence>
<protein>
    <submittedName>
        <fullName evidence="1">Uncharacterized protein</fullName>
    </submittedName>
</protein>
<dbReference type="RefSeq" id="WP_203178642.1">
    <property type="nucleotide sequence ID" value="NZ_JAEVHM010000263.1"/>
</dbReference>
<dbReference type="Proteomes" id="UP000601027">
    <property type="component" value="Unassembled WGS sequence"/>
</dbReference>
<proteinExistence type="predicted"/>
<sequence length="115" mass="12349">MRRGPGLFLAMAIMCAGLAVIVGGWSRVACVCSAVTCLCAWLKPCPTSRKPAPAPINRDVVRNLLKLGMAETDAAERDIDSLEFDAAKVKFERALRAATPADQAAAYEALKRHGY</sequence>
<gene>
    <name evidence="1" type="ORF">JNW91_28840</name>
</gene>
<reference evidence="1 2" key="1">
    <citation type="submission" date="2021-01" db="EMBL/GenBank/DDBJ databases">
        <title>Draft genome sequence of Micromonospora sp. strain STR1_7.</title>
        <authorList>
            <person name="Karlyshev A."/>
            <person name="Jawad R."/>
        </authorList>
    </citation>
    <scope>NUCLEOTIDE SEQUENCE [LARGE SCALE GENOMIC DNA]</scope>
    <source>
        <strain evidence="1 2">STR1-7</strain>
    </source>
</reference>
<dbReference type="EMBL" id="JAEVHM010000263">
    <property type="protein sequence ID" value="MBM0235436.1"/>
    <property type="molecule type" value="Genomic_DNA"/>
</dbReference>
<name>A0ABS1Y1P9_9ACTN</name>
<organism evidence="1 2">
    <name type="scientific">Micromonospora parastrephiae</name>
    <dbReference type="NCBI Taxonomy" id="2806101"/>
    <lineage>
        <taxon>Bacteria</taxon>
        <taxon>Bacillati</taxon>
        <taxon>Actinomycetota</taxon>
        <taxon>Actinomycetes</taxon>
        <taxon>Micromonosporales</taxon>
        <taxon>Micromonosporaceae</taxon>
        <taxon>Micromonospora</taxon>
    </lineage>
</organism>
<comment type="caution">
    <text evidence="1">The sequence shown here is derived from an EMBL/GenBank/DDBJ whole genome shotgun (WGS) entry which is preliminary data.</text>
</comment>
<accession>A0ABS1Y1P9</accession>